<dbReference type="InterPro" id="IPR058240">
    <property type="entry name" value="rSAM_sf"/>
</dbReference>
<keyword evidence="5" id="KW-0411">Iron-sulfur</keyword>
<evidence type="ECO:0000313" key="8">
    <source>
        <dbReference type="Proteomes" id="UP001230768"/>
    </source>
</evidence>
<sequence>MTTDVLLVSAPVMSVLRPSAALGLLQSALTAIGVRTESLYLNLMFAEMIGIDLNERLGETLPSHLLAGEWLFEQPAPAVNAKNRAVFEGQLNTALEQHKFDDLEAIKSKTAPAFILQAAQAILRRKPRILGFTTMFQQTMASLEIAASVKRAAPEIIICFGGANCHGPMGAVLIQHYPQIDYVFTGEADALFPDFVKALLAGRSPRRTQGWLGRMSGTHPLSQPVRELDDLPIPDYSDYFSQLARMSEAHRIRSSVPFESSRGCWWGQKNHCTFCGLNATSMVFREKSGNRVLRELGVLARAYGIKRFSACDNILSMGHVDRVIAELDGNVQQYRFFYEIKSNLDEAKLRILGKAGVVWIQPGIESLSDPVLKLMRKGVDRMLNLRLLRNCREFGMCAIWSMLYGFPGEAAADFDDVARIVPMLEHLQPPVGCGRIRLDRFSPNFEQAEAIGFTDVQPVSSYGAIFNLPADALFGLAYFFDGYAPRAASESDLIPLKQAIAAWRSAWLPGTTPPRLVALPCEGRCLIEDTRRCAIERFFVASELETAIIGHCRSARAIAKFDILTDRWSPSEIEAALGNLLYRNYLLTDQDRVISLIVTSGNELFSDEDRADLPFGYVASSSVQI</sequence>
<dbReference type="InterPro" id="IPR023984">
    <property type="entry name" value="rSAM_ocin_1"/>
</dbReference>
<dbReference type="InterPro" id="IPR006158">
    <property type="entry name" value="Cobalamin-bd"/>
</dbReference>
<comment type="cofactor">
    <cofactor evidence="1">
        <name>[4Fe-4S] cluster</name>
        <dbReference type="ChEBI" id="CHEBI:49883"/>
    </cofactor>
</comment>
<proteinExistence type="predicted"/>
<dbReference type="NCBIfam" id="TIGR03975">
    <property type="entry name" value="rSAM_ocin_1"/>
    <property type="match status" value="1"/>
</dbReference>
<dbReference type="Gene3D" id="3.40.50.280">
    <property type="entry name" value="Cobalamin-binding domain"/>
    <property type="match status" value="1"/>
</dbReference>
<accession>A0ABY9GUL9</accession>
<keyword evidence="2" id="KW-0949">S-adenosyl-L-methionine</keyword>
<dbReference type="InterPro" id="IPR006638">
    <property type="entry name" value="Elp3/MiaA/NifB-like_rSAM"/>
</dbReference>
<dbReference type="SMART" id="SM00729">
    <property type="entry name" value="Elp3"/>
    <property type="match status" value="1"/>
</dbReference>
<evidence type="ECO:0000259" key="6">
    <source>
        <dbReference type="PROSITE" id="PS51332"/>
    </source>
</evidence>
<feature type="domain" description="B12-binding" evidence="6">
    <location>
        <begin position="62"/>
        <end position="206"/>
    </location>
</feature>
<dbReference type="Pfam" id="PF04055">
    <property type="entry name" value="Radical_SAM"/>
    <property type="match status" value="1"/>
</dbReference>
<evidence type="ECO:0000256" key="5">
    <source>
        <dbReference type="ARBA" id="ARBA00023014"/>
    </source>
</evidence>
<dbReference type="SFLD" id="SFLDG01082">
    <property type="entry name" value="B12-binding_domain_containing"/>
    <property type="match status" value="1"/>
</dbReference>
<reference evidence="7 8" key="1">
    <citation type="submission" date="2023-02" db="EMBL/GenBank/DDBJ databases">
        <title>Evolution of Hrp T3SS in non-pathogenic Pseudomonas fluorescens.</title>
        <authorList>
            <person name="Liao K."/>
            <person name="Wei H."/>
            <person name="Gu Y."/>
        </authorList>
    </citation>
    <scope>NUCLEOTIDE SEQUENCE [LARGE SCALE GENOMIC DNA]</scope>
    <source>
        <strain evidence="7 8">FP607</strain>
    </source>
</reference>
<evidence type="ECO:0000256" key="1">
    <source>
        <dbReference type="ARBA" id="ARBA00001966"/>
    </source>
</evidence>
<dbReference type="PROSITE" id="PS51332">
    <property type="entry name" value="B12_BINDING"/>
    <property type="match status" value="1"/>
</dbReference>
<organism evidence="7 8">
    <name type="scientific">Pseudomonas wuhanensis</name>
    <dbReference type="NCBI Taxonomy" id="2954098"/>
    <lineage>
        <taxon>Bacteria</taxon>
        <taxon>Pseudomonadati</taxon>
        <taxon>Pseudomonadota</taxon>
        <taxon>Gammaproteobacteria</taxon>
        <taxon>Pseudomonadales</taxon>
        <taxon>Pseudomonadaceae</taxon>
        <taxon>Pseudomonas</taxon>
    </lineage>
</organism>
<dbReference type="InterPro" id="IPR023404">
    <property type="entry name" value="rSAM_horseshoe"/>
</dbReference>
<dbReference type="SFLD" id="SFLDF00324">
    <property type="entry name" value="bacteriocin_maturation"/>
    <property type="match status" value="1"/>
</dbReference>
<dbReference type="Gene3D" id="3.80.30.20">
    <property type="entry name" value="tm_1862 like domain"/>
    <property type="match status" value="1"/>
</dbReference>
<keyword evidence="8" id="KW-1185">Reference proteome</keyword>
<keyword evidence="4" id="KW-0408">Iron</keyword>
<dbReference type="SFLD" id="SFLDS00029">
    <property type="entry name" value="Radical_SAM"/>
    <property type="match status" value="1"/>
</dbReference>
<dbReference type="Proteomes" id="UP001230768">
    <property type="component" value="Chromosome"/>
</dbReference>
<dbReference type="EMBL" id="CP117430">
    <property type="protein sequence ID" value="WLI19343.1"/>
    <property type="molecule type" value="Genomic_DNA"/>
</dbReference>
<dbReference type="RefSeq" id="WP_305425128.1">
    <property type="nucleotide sequence ID" value="NZ_CP117430.1"/>
</dbReference>
<dbReference type="PANTHER" id="PTHR43409">
    <property type="entry name" value="ANAEROBIC MAGNESIUM-PROTOPORPHYRIN IX MONOMETHYL ESTER CYCLASE-RELATED"/>
    <property type="match status" value="1"/>
</dbReference>
<dbReference type="InterPro" id="IPR007197">
    <property type="entry name" value="rSAM"/>
</dbReference>
<dbReference type="SUPFAM" id="SSF102114">
    <property type="entry name" value="Radical SAM enzymes"/>
    <property type="match status" value="1"/>
</dbReference>
<evidence type="ECO:0000313" key="7">
    <source>
        <dbReference type="EMBL" id="WLI19343.1"/>
    </source>
</evidence>
<evidence type="ECO:0000256" key="2">
    <source>
        <dbReference type="ARBA" id="ARBA00022691"/>
    </source>
</evidence>
<evidence type="ECO:0000256" key="3">
    <source>
        <dbReference type="ARBA" id="ARBA00022723"/>
    </source>
</evidence>
<protein>
    <submittedName>
        <fullName evidence="7">RiPP maturation radical SAM C-methyltransferase</fullName>
    </submittedName>
</protein>
<evidence type="ECO:0000256" key="4">
    <source>
        <dbReference type="ARBA" id="ARBA00023004"/>
    </source>
</evidence>
<name>A0ABY9GUL9_9PSED</name>
<dbReference type="PANTHER" id="PTHR43409:SF7">
    <property type="entry name" value="BLL1977 PROTEIN"/>
    <property type="match status" value="1"/>
</dbReference>
<keyword evidence="3" id="KW-0479">Metal-binding</keyword>
<gene>
    <name evidence="7" type="ORF">PSH88_04665</name>
</gene>
<dbReference type="InterPro" id="IPR051198">
    <property type="entry name" value="BchE-like"/>
</dbReference>